<gene>
    <name evidence="1" type="ORF">CN585_25435</name>
</gene>
<evidence type="ECO:0000313" key="2">
    <source>
        <dbReference type="Proteomes" id="UP000220841"/>
    </source>
</evidence>
<comment type="caution">
    <text evidence="1">The sequence shown here is derived from an EMBL/GenBank/DDBJ whole genome shotgun (WGS) entry which is preliminary data.</text>
</comment>
<reference evidence="1 2" key="1">
    <citation type="submission" date="2017-09" db="EMBL/GenBank/DDBJ databases">
        <title>Large-scale bioinformatics analysis of Bacillus genomes uncovers conserved roles of natural products in bacterial physiology.</title>
        <authorList>
            <consortium name="Agbiome Team Llc"/>
            <person name="Bleich R.M."/>
            <person name="Grubbs K.J."/>
            <person name="Santa Maria K.C."/>
            <person name="Allen S.E."/>
            <person name="Farag S."/>
            <person name="Shank E.A."/>
            <person name="Bowers A."/>
        </authorList>
    </citation>
    <scope>NUCLEOTIDE SEQUENCE [LARGE SCALE GENOMIC DNA]</scope>
    <source>
        <strain evidence="1 2">AFS021349</strain>
    </source>
</reference>
<proteinExistence type="predicted"/>
<evidence type="ECO:0008006" key="3">
    <source>
        <dbReference type="Google" id="ProtNLM"/>
    </source>
</evidence>
<protein>
    <recommendedName>
        <fullName evidence="3">Serine protease</fullName>
    </recommendedName>
</protein>
<dbReference type="AlphaFoldDB" id="A0A2A8H8I2"/>
<dbReference type="Proteomes" id="UP000220841">
    <property type="component" value="Unassembled WGS sequence"/>
</dbReference>
<organism evidence="1 2">
    <name type="scientific">Bacillus toyonensis</name>
    <dbReference type="NCBI Taxonomy" id="155322"/>
    <lineage>
        <taxon>Bacteria</taxon>
        <taxon>Bacillati</taxon>
        <taxon>Bacillota</taxon>
        <taxon>Bacilli</taxon>
        <taxon>Bacillales</taxon>
        <taxon>Bacillaceae</taxon>
        <taxon>Bacillus</taxon>
        <taxon>Bacillus cereus group</taxon>
    </lineage>
</organism>
<accession>A0A2A8H8I2</accession>
<dbReference type="RefSeq" id="WP_098227445.1">
    <property type="nucleotide sequence ID" value="NZ_NUBY01000185.1"/>
</dbReference>
<name>A0A2A8H8I2_9BACI</name>
<dbReference type="EMBL" id="NUBY01000185">
    <property type="protein sequence ID" value="PEP96513.1"/>
    <property type="molecule type" value="Genomic_DNA"/>
</dbReference>
<evidence type="ECO:0000313" key="1">
    <source>
        <dbReference type="EMBL" id="PEP96513.1"/>
    </source>
</evidence>
<sequence>MNATVDVKYRNGWGARFQDQIVTTNLSSGGDSGSLITTNDGVAIVTWHRSIRKRVINIFSPYDTYSTSNRYILYYFPFSKTDGQKHPPHNLFQALYKNSKQKVRLGIKTKAYQSG</sequence>